<dbReference type="EMBL" id="GL449129">
    <property type="protein sequence ID" value="EFN83241.1"/>
    <property type="molecule type" value="Genomic_DNA"/>
</dbReference>
<gene>
    <name evidence="3" type="ORF">EAI_08653</name>
</gene>
<keyword evidence="2" id="KW-0472">Membrane</keyword>
<name>E2BM35_HARSA</name>
<dbReference type="InParanoid" id="E2BM35"/>
<feature type="transmembrane region" description="Helical" evidence="2">
    <location>
        <begin position="76"/>
        <end position="96"/>
    </location>
</feature>
<feature type="region of interest" description="Disordered" evidence="1">
    <location>
        <begin position="1"/>
        <end position="20"/>
    </location>
</feature>
<protein>
    <submittedName>
        <fullName evidence="3">Uncharacterized protein</fullName>
    </submittedName>
</protein>
<keyword evidence="2" id="KW-1133">Transmembrane helix</keyword>
<proteinExistence type="predicted"/>
<organism evidence="4">
    <name type="scientific">Harpegnathos saltator</name>
    <name type="common">Jerdon's jumping ant</name>
    <dbReference type="NCBI Taxonomy" id="610380"/>
    <lineage>
        <taxon>Eukaryota</taxon>
        <taxon>Metazoa</taxon>
        <taxon>Ecdysozoa</taxon>
        <taxon>Arthropoda</taxon>
        <taxon>Hexapoda</taxon>
        <taxon>Insecta</taxon>
        <taxon>Pterygota</taxon>
        <taxon>Neoptera</taxon>
        <taxon>Endopterygota</taxon>
        <taxon>Hymenoptera</taxon>
        <taxon>Apocrita</taxon>
        <taxon>Aculeata</taxon>
        <taxon>Formicoidea</taxon>
        <taxon>Formicidae</taxon>
        <taxon>Ponerinae</taxon>
        <taxon>Ponerini</taxon>
        <taxon>Harpegnathos</taxon>
    </lineage>
</organism>
<keyword evidence="4" id="KW-1185">Reference proteome</keyword>
<accession>E2BM35</accession>
<evidence type="ECO:0000313" key="3">
    <source>
        <dbReference type="EMBL" id="EFN83241.1"/>
    </source>
</evidence>
<sequence length="121" mass="13052">MFAGNKHGSTVHVHGHTSRTLRGRNALHAGEHHGLCRDPDVSVVLTSVCWDSSPSGFAGFSFSFGFSSRLPVSSSFLATSSVVVNFLPLAFLRSFFAKKSSRSAMSRFDSDVCITSKLIVI</sequence>
<evidence type="ECO:0000256" key="1">
    <source>
        <dbReference type="SAM" id="MobiDB-lite"/>
    </source>
</evidence>
<dbReference type="AlphaFoldDB" id="E2BM35"/>
<evidence type="ECO:0000256" key="2">
    <source>
        <dbReference type="SAM" id="Phobius"/>
    </source>
</evidence>
<evidence type="ECO:0000313" key="4">
    <source>
        <dbReference type="Proteomes" id="UP000008237"/>
    </source>
</evidence>
<reference evidence="3 4" key="1">
    <citation type="journal article" date="2010" name="Science">
        <title>Genomic comparison of the ants Camponotus floridanus and Harpegnathos saltator.</title>
        <authorList>
            <person name="Bonasio R."/>
            <person name="Zhang G."/>
            <person name="Ye C."/>
            <person name="Mutti N.S."/>
            <person name="Fang X."/>
            <person name="Qin N."/>
            <person name="Donahue G."/>
            <person name="Yang P."/>
            <person name="Li Q."/>
            <person name="Li C."/>
            <person name="Zhang P."/>
            <person name="Huang Z."/>
            <person name="Berger S.L."/>
            <person name="Reinberg D."/>
            <person name="Wang J."/>
            <person name="Liebig J."/>
        </authorList>
    </citation>
    <scope>NUCLEOTIDE SEQUENCE [LARGE SCALE GENOMIC DNA]</scope>
    <source>
        <strain evidence="3 4">R22 G/1</strain>
    </source>
</reference>
<dbReference type="Proteomes" id="UP000008237">
    <property type="component" value="Unassembled WGS sequence"/>
</dbReference>
<keyword evidence="2" id="KW-0812">Transmembrane</keyword>